<dbReference type="Proteomes" id="UP000887579">
    <property type="component" value="Unplaced"/>
</dbReference>
<dbReference type="WBParaSite" id="ES5_v2.g21299.t1">
    <property type="protein sequence ID" value="ES5_v2.g21299.t1"/>
    <property type="gene ID" value="ES5_v2.g21299"/>
</dbReference>
<proteinExistence type="predicted"/>
<name>A0AC34FV94_9BILA</name>
<protein>
    <submittedName>
        <fullName evidence="2">Ig-like domain-containing protein</fullName>
    </submittedName>
</protein>
<sequence length="218" mass="24390">MSVEWFLNDLPVITGSRIRSTYDFGFISMDIKGVIPEDSGIYSVVAKNALGEDVRQCQVIITGKDSILSTTQHEDSIAKIQYLESLNKYGRIEVEEHGPDQNCDMEAKKHIFQSGPQFVQGLSSDTMEIEEGEPVHLECKVEPVSDNSLQIQWLRDGKPIGHAHRFRTFHDFGFVSLDILHFYAEDSGTYSCVAKNSLGEAQTSTQIHCDGKLFASNL</sequence>
<accession>A0AC34FV94</accession>
<organism evidence="1 2">
    <name type="scientific">Panagrolaimus sp. ES5</name>
    <dbReference type="NCBI Taxonomy" id="591445"/>
    <lineage>
        <taxon>Eukaryota</taxon>
        <taxon>Metazoa</taxon>
        <taxon>Ecdysozoa</taxon>
        <taxon>Nematoda</taxon>
        <taxon>Chromadorea</taxon>
        <taxon>Rhabditida</taxon>
        <taxon>Tylenchina</taxon>
        <taxon>Panagrolaimomorpha</taxon>
        <taxon>Panagrolaimoidea</taxon>
        <taxon>Panagrolaimidae</taxon>
        <taxon>Panagrolaimus</taxon>
    </lineage>
</organism>
<evidence type="ECO:0000313" key="1">
    <source>
        <dbReference type="Proteomes" id="UP000887579"/>
    </source>
</evidence>
<evidence type="ECO:0000313" key="2">
    <source>
        <dbReference type="WBParaSite" id="ES5_v2.g21299.t1"/>
    </source>
</evidence>
<reference evidence="2" key="1">
    <citation type="submission" date="2022-11" db="UniProtKB">
        <authorList>
            <consortium name="WormBaseParasite"/>
        </authorList>
    </citation>
    <scope>IDENTIFICATION</scope>
</reference>